<keyword evidence="2" id="KW-1185">Reference proteome</keyword>
<comment type="caution">
    <text evidence="1">The sequence shown here is derived from an EMBL/GenBank/DDBJ whole genome shotgun (WGS) entry which is preliminary data.</text>
</comment>
<protein>
    <submittedName>
        <fullName evidence="1">Uncharacterized protein</fullName>
    </submittedName>
</protein>
<evidence type="ECO:0000313" key="2">
    <source>
        <dbReference type="Proteomes" id="UP001497700"/>
    </source>
</evidence>
<accession>A0ACB9YNS1</accession>
<proteinExistence type="predicted"/>
<sequence>MQVLPFVQVRDLPSSASFYSAITQPLKLRYISANSSSIVFGDTTYSASPDPVFEVRKASAAHRLTPSRLVLSAHSPSVVSAFRAAALRADPDVIISRDGEHRVVISDFDGNKIEVACSSRPGYPTSYGGSTAVPSDAGGALATRDAYTSIRRSHTTSAVETQPPREIQRGFGGTGAGIGAVLSAAAVGVAVGGALTYTMMRNDRQRAPRQEYDTPRSTFYRRASAPDPHPNLRPRVETIYDTDEYATVSPRKYPPISYGGRYSQIDGPDRSRALEDIDDRASRRSGHSRSRRSSDAGSTTRRPLMIADVEYRSNASSKHGAAPKLLLDHEYRSQAGSKYTTTPSRHGAEDRHHHYHSSHSRASSRDRTPRPVEEATYVSARSKRSASTVRPAARAPAPEKHHHHHGRSRASSYASARDFDGKSHDSWENWESDDLDSLAPSDSISCAGGTQHSRRSRQNPLPSGPGSFVGRYRKVVNEFDEKHRPLYGSEHY</sequence>
<evidence type="ECO:0000313" key="1">
    <source>
        <dbReference type="EMBL" id="KAI4861036.1"/>
    </source>
</evidence>
<name>A0ACB9YNS1_9PEZI</name>
<reference evidence="1 2" key="1">
    <citation type="journal article" date="2022" name="New Phytol.">
        <title>Ecological generalism drives hyperdiversity of secondary metabolite gene clusters in xylarialean endophytes.</title>
        <authorList>
            <person name="Franco M.E.E."/>
            <person name="Wisecaver J.H."/>
            <person name="Arnold A.E."/>
            <person name="Ju Y.M."/>
            <person name="Slot J.C."/>
            <person name="Ahrendt S."/>
            <person name="Moore L.P."/>
            <person name="Eastman K.E."/>
            <person name="Scott K."/>
            <person name="Konkel Z."/>
            <person name="Mondo S.J."/>
            <person name="Kuo A."/>
            <person name="Hayes R.D."/>
            <person name="Haridas S."/>
            <person name="Andreopoulos B."/>
            <person name="Riley R."/>
            <person name="LaButti K."/>
            <person name="Pangilinan J."/>
            <person name="Lipzen A."/>
            <person name="Amirebrahimi M."/>
            <person name="Yan J."/>
            <person name="Adam C."/>
            <person name="Keymanesh K."/>
            <person name="Ng V."/>
            <person name="Louie K."/>
            <person name="Northen T."/>
            <person name="Drula E."/>
            <person name="Henrissat B."/>
            <person name="Hsieh H.M."/>
            <person name="Youens-Clark K."/>
            <person name="Lutzoni F."/>
            <person name="Miadlikowska J."/>
            <person name="Eastwood D.C."/>
            <person name="Hamelin R.C."/>
            <person name="Grigoriev I.V."/>
            <person name="U'Ren J.M."/>
        </authorList>
    </citation>
    <scope>NUCLEOTIDE SEQUENCE [LARGE SCALE GENOMIC DNA]</scope>
    <source>
        <strain evidence="1 2">CBS 119005</strain>
    </source>
</reference>
<dbReference type="Proteomes" id="UP001497700">
    <property type="component" value="Unassembled WGS sequence"/>
</dbReference>
<organism evidence="1 2">
    <name type="scientific">Hypoxylon rubiginosum</name>
    <dbReference type="NCBI Taxonomy" id="110542"/>
    <lineage>
        <taxon>Eukaryota</taxon>
        <taxon>Fungi</taxon>
        <taxon>Dikarya</taxon>
        <taxon>Ascomycota</taxon>
        <taxon>Pezizomycotina</taxon>
        <taxon>Sordariomycetes</taxon>
        <taxon>Xylariomycetidae</taxon>
        <taxon>Xylariales</taxon>
        <taxon>Hypoxylaceae</taxon>
        <taxon>Hypoxylon</taxon>
    </lineage>
</organism>
<gene>
    <name evidence="1" type="ORF">F4820DRAFT_434955</name>
</gene>
<dbReference type="EMBL" id="MU393564">
    <property type="protein sequence ID" value="KAI4861036.1"/>
    <property type="molecule type" value="Genomic_DNA"/>
</dbReference>